<accession>A0A1E3JCF0</accession>
<protein>
    <submittedName>
        <fullName evidence="1">Uncharacterized protein</fullName>
    </submittedName>
</protein>
<organism evidence="1 2">
    <name type="scientific">Cryptococcus wingfieldii CBS 7118</name>
    <dbReference type="NCBI Taxonomy" id="1295528"/>
    <lineage>
        <taxon>Eukaryota</taxon>
        <taxon>Fungi</taxon>
        <taxon>Dikarya</taxon>
        <taxon>Basidiomycota</taxon>
        <taxon>Agaricomycotina</taxon>
        <taxon>Tremellomycetes</taxon>
        <taxon>Tremellales</taxon>
        <taxon>Cryptococcaceae</taxon>
        <taxon>Cryptococcus</taxon>
    </lineage>
</organism>
<dbReference type="GeneID" id="30193009"/>
<comment type="caution">
    <text evidence="1">The sequence shown here is derived from an EMBL/GenBank/DDBJ whole genome shotgun (WGS) entry which is preliminary data.</text>
</comment>
<reference evidence="1 2" key="1">
    <citation type="submission" date="2016-06" db="EMBL/GenBank/DDBJ databases">
        <title>Evolution of pathogenesis and genome organization in the Tremellales.</title>
        <authorList>
            <person name="Cuomo C."/>
            <person name="Litvintseva A."/>
            <person name="Heitman J."/>
            <person name="Chen Y."/>
            <person name="Sun S."/>
            <person name="Springer D."/>
            <person name="Dromer F."/>
            <person name="Young S."/>
            <person name="Zeng Q."/>
            <person name="Chapman S."/>
            <person name="Gujja S."/>
            <person name="Saif S."/>
            <person name="Birren B."/>
        </authorList>
    </citation>
    <scope>NUCLEOTIDE SEQUENCE [LARGE SCALE GENOMIC DNA]</scope>
    <source>
        <strain evidence="1 2">CBS 7118</strain>
    </source>
</reference>
<dbReference type="Proteomes" id="UP000094819">
    <property type="component" value="Unassembled WGS sequence"/>
</dbReference>
<proteinExistence type="predicted"/>
<gene>
    <name evidence="1" type="ORF">L198_03796</name>
</gene>
<evidence type="ECO:0000313" key="2">
    <source>
        <dbReference type="Proteomes" id="UP000094819"/>
    </source>
</evidence>
<sequence length="86" mass="9180">MSTVTTNSMAISCQEAVPGIWSNIIGPTHISKVPVLDGATMLPQLIPYPKSLSVNIFPNSPKQSGHYYTTGQTECPADITAWGMSV</sequence>
<dbReference type="RefSeq" id="XP_019032412.1">
    <property type="nucleotide sequence ID" value="XM_019175922.1"/>
</dbReference>
<keyword evidence="2" id="KW-1185">Reference proteome</keyword>
<dbReference type="AlphaFoldDB" id="A0A1E3JCF0"/>
<name>A0A1E3JCF0_9TREE</name>
<evidence type="ECO:0000313" key="1">
    <source>
        <dbReference type="EMBL" id="ODN98550.1"/>
    </source>
</evidence>
<dbReference type="EMBL" id="AWGH01000009">
    <property type="protein sequence ID" value="ODN98550.1"/>
    <property type="molecule type" value="Genomic_DNA"/>
</dbReference>